<gene>
    <name evidence="3" type="ordered locus">Zmob_0962</name>
</gene>
<dbReference type="OrthoDB" id="9805360at2"/>
<accession>A0A0H3FYF8</accession>
<dbReference type="eggNOG" id="COG2151">
    <property type="taxonomic scope" value="Bacteria"/>
</dbReference>
<sequence length="144" mass="15683">MSNITGTSEAPLETPSGENSGEASASAPRKQDYLEGFTAEKPDKEKLKAEIIETLRDIYDPEIPVNIYDLGLVYDIEIGDDNHVVIKMTLTTPNCPVAGSMPAEIELRVGQIKGVGAVEVELVWDPPWGMDRISDEAKLELGLL</sequence>
<dbReference type="EMBL" id="CP002850">
    <property type="protein sequence ID" value="AEH62797.1"/>
    <property type="molecule type" value="Genomic_DNA"/>
</dbReference>
<dbReference type="NCBIfam" id="TIGR02945">
    <property type="entry name" value="SUF_assoc"/>
    <property type="match status" value="1"/>
</dbReference>
<organism evidence="3 4">
    <name type="scientific">Zymomonas mobilis subsp. mobilis (strain ATCC 10988 / DSM 424 / LMG 404 / NCIMB 8938 / NRRL B-806 / ZM1)</name>
    <dbReference type="NCBI Taxonomy" id="555217"/>
    <lineage>
        <taxon>Bacteria</taxon>
        <taxon>Pseudomonadati</taxon>
        <taxon>Pseudomonadota</taxon>
        <taxon>Alphaproteobacteria</taxon>
        <taxon>Sphingomonadales</taxon>
        <taxon>Zymomonadaceae</taxon>
        <taxon>Zymomonas</taxon>
    </lineage>
</organism>
<dbReference type="RefSeq" id="WP_014500804.1">
    <property type="nucleotide sequence ID" value="NC_017262.1"/>
</dbReference>
<dbReference type="SUPFAM" id="SSF117916">
    <property type="entry name" value="Fe-S cluster assembly (FSCA) domain-like"/>
    <property type="match status" value="1"/>
</dbReference>
<dbReference type="HOGENOM" id="CLU_091588_1_1_5"/>
<dbReference type="InterPro" id="IPR014291">
    <property type="entry name" value="SUF_FeS_clus_asmbl-assoc"/>
</dbReference>
<dbReference type="KEGG" id="zmm:Zmob_0962"/>
<evidence type="ECO:0000313" key="3">
    <source>
        <dbReference type="EMBL" id="AEH62797.1"/>
    </source>
</evidence>
<feature type="region of interest" description="Disordered" evidence="1">
    <location>
        <begin position="1"/>
        <end position="41"/>
    </location>
</feature>
<dbReference type="InterPro" id="IPR034904">
    <property type="entry name" value="FSCA_dom_sf"/>
</dbReference>
<feature type="compositionally biased region" description="Low complexity" evidence="1">
    <location>
        <begin position="16"/>
        <end position="27"/>
    </location>
</feature>
<evidence type="ECO:0000259" key="2">
    <source>
        <dbReference type="Pfam" id="PF01883"/>
    </source>
</evidence>
<dbReference type="PANTHER" id="PTHR42831:SF1">
    <property type="entry name" value="FE-S PROTEIN MATURATION AUXILIARY FACTOR YITW"/>
    <property type="match status" value="1"/>
</dbReference>
<dbReference type="Proteomes" id="UP000001494">
    <property type="component" value="Chromosome"/>
</dbReference>
<feature type="domain" description="MIP18 family-like" evidence="2">
    <location>
        <begin position="48"/>
        <end position="120"/>
    </location>
</feature>
<dbReference type="Gene3D" id="3.30.300.130">
    <property type="entry name" value="Fe-S cluster assembly (FSCA)"/>
    <property type="match status" value="1"/>
</dbReference>
<dbReference type="Pfam" id="PF01883">
    <property type="entry name" value="FeS_assembly_P"/>
    <property type="match status" value="1"/>
</dbReference>
<evidence type="ECO:0000256" key="1">
    <source>
        <dbReference type="SAM" id="MobiDB-lite"/>
    </source>
</evidence>
<dbReference type="AlphaFoldDB" id="A0A0H3FYF8"/>
<dbReference type="InterPro" id="IPR002744">
    <property type="entry name" value="MIP18-like"/>
</dbReference>
<reference evidence="3 4" key="1">
    <citation type="journal article" date="2011" name="J. Bacteriol.">
        <title>Genome sequence of the ethanol-producing Zymomonas mobilis subsp. mobilis lectotype strain ATCC 10988.</title>
        <authorList>
            <person name="Pappas K.M."/>
            <person name="Kouvelis V.N."/>
            <person name="Saunders E."/>
            <person name="Brettin T.S."/>
            <person name="Bruce D."/>
            <person name="Detter C."/>
            <person name="Balakireva M."/>
            <person name="Han C.S."/>
            <person name="Savvakis G."/>
            <person name="Kyrpides N.C."/>
            <person name="Typas M.A."/>
        </authorList>
    </citation>
    <scope>NUCLEOTIDE SEQUENCE [LARGE SCALE GENOMIC DNA]</scope>
    <source>
        <strain evidence="4">ATCC 10988 / DSM 424 / CCUG 17860 / LMG 404 / NCIMB 8938 / NRRL B-806 / ZM1</strain>
    </source>
</reference>
<protein>
    <submittedName>
        <fullName evidence="3">FeS assembly SUF system protein</fullName>
    </submittedName>
</protein>
<feature type="compositionally biased region" description="Basic and acidic residues" evidence="1">
    <location>
        <begin position="29"/>
        <end position="41"/>
    </location>
</feature>
<dbReference type="InterPro" id="IPR052339">
    <property type="entry name" value="Fe-S_Maturation_MIP18"/>
</dbReference>
<name>A0A0H3FYF8_ZYMMA</name>
<evidence type="ECO:0000313" key="4">
    <source>
        <dbReference type="Proteomes" id="UP000001494"/>
    </source>
</evidence>
<proteinExistence type="predicted"/>
<dbReference type="PANTHER" id="PTHR42831">
    <property type="entry name" value="FE-S PROTEIN MATURATION AUXILIARY FACTOR YITW"/>
    <property type="match status" value="1"/>
</dbReference>